<dbReference type="KEGG" id="ptrh:RsTaC01_0116"/>
<dbReference type="Proteomes" id="UP001335720">
    <property type="component" value="Chromosome"/>
</dbReference>
<dbReference type="SUPFAM" id="SSF55194">
    <property type="entry name" value="Ribosome recycling factor, RRF"/>
    <property type="match status" value="1"/>
</dbReference>
<feature type="domain" description="Ribosome recycling factor" evidence="4">
    <location>
        <begin position="20"/>
        <end position="182"/>
    </location>
</feature>
<dbReference type="Pfam" id="PF01765">
    <property type="entry name" value="RRF"/>
    <property type="match status" value="1"/>
</dbReference>
<dbReference type="InterPro" id="IPR023584">
    <property type="entry name" value="Ribosome_recyc_fac_dom"/>
</dbReference>
<comment type="function">
    <text evidence="3">Responsible for the release of ribosomes from messenger RNA at the termination of protein biosynthesis. May increase the efficiency of translation by recycling ribosomes from one round of translation to another.</text>
</comment>
<dbReference type="GO" id="GO:0043023">
    <property type="term" value="F:ribosomal large subunit binding"/>
    <property type="evidence" value="ECO:0007669"/>
    <property type="project" value="TreeGrafter"/>
</dbReference>
<dbReference type="PANTHER" id="PTHR20982">
    <property type="entry name" value="RIBOSOME RECYCLING FACTOR"/>
    <property type="match status" value="1"/>
</dbReference>
<accession>A0AA48HZ48</accession>
<dbReference type="Gene3D" id="3.30.1360.40">
    <property type="match status" value="1"/>
</dbReference>
<dbReference type="PANTHER" id="PTHR20982:SF3">
    <property type="entry name" value="MITOCHONDRIAL RIBOSOME RECYCLING FACTOR PSEUDO 1"/>
    <property type="match status" value="1"/>
</dbReference>
<gene>
    <name evidence="3" type="primary">frr</name>
    <name evidence="5" type="ORF">RsTaC01_0116</name>
</gene>
<dbReference type="FunFam" id="3.30.1360.40:FF:000001">
    <property type="entry name" value="Ribosome-recycling factor"/>
    <property type="match status" value="1"/>
</dbReference>
<keyword evidence="3" id="KW-0963">Cytoplasm</keyword>
<dbReference type="NCBIfam" id="TIGR00496">
    <property type="entry name" value="frr"/>
    <property type="match status" value="1"/>
</dbReference>
<dbReference type="Gene3D" id="1.10.132.20">
    <property type="entry name" value="Ribosome-recycling factor"/>
    <property type="match status" value="1"/>
</dbReference>
<sequence>MSDFLKEINEKMQKAVDNLNSEYTLIKAGRANPAILDKIKIDYYGTETPINQVAAISVSEARVLTVQPWDMSAISKIEKAIQKSDLDLNPQSDGKVIRITFPQLTEDRRKEISKEVSKLTENSKISIRNIRKTFLEKLRAEKKSSEISEDELKKYEKIVQDQTNKFCDQIENLCKNKTKQIMEL</sequence>
<dbReference type="CDD" id="cd00520">
    <property type="entry name" value="RRF"/>
    <property type="match status" value="1"/>
</dbReference>
<dbReference type="GO" id="GO:0006415">
    <property type="term" value="P:translational termination"/>
    <property type="evidence" value="ECO:0007669"/>
    <property type="project" value="UniProtKB-UniRule"/>
</dbReference>
<dbReference type="EMBL" id="AP027925">
    <property type="protein sequence ID" value="BED92406.1"/>
    <property type="molecule type" value="Genomic_DNA"/>
</dbReference>
<evidence type="ECO:0000256" key="1">
    <source>
        <dbReference type="ARBA" id="ARBA00005912"/>
    </source>
</evidence>
<comment type="subcellular location">
    <subcellularLocation>
        <location evidence="3">Cytoplasm</location>
    </subcellularLocation>
</comment>
<proteinExistence type="inferred from homology"/>
<dbReference type="HAMAP" id="MF_00040">
    <property type="entry name" value="RRF"/>
    <property type="match status" value="1"/>
</dbReference>
<dbReference type="InterPro" id="IPR036191">
    <property type="entry name" value="RRF_sf"/>
</dbReference>
<comment type="similarity">
    <text evidence="1 3">Belongs to the RRF family.</text>
</comment>
<evidence type="ECO:0000256" key="3">
    <source>
        <dbReference type="HAMAP-Rule" id="MF_00040"/>
    </source>
</evidence>
<evidence type="ECO:0000256" key="2">
    <source>
        <dbReference type="ARBA" id="ARBA00022917"/>
    </source>
</evidence>
<dbReference type="InterPro" id="IPR002661">
    <property type="entry name" value="Ribosome_recyc_fac"/>
</dbReference>
<dbReference type="AlphaFoldDB" id="A0AA48HZ48"/>
<reference evidence="5" key="1">
    <citation type="journal article" date="2023" name="ISME J.">
        <title>Emergence of putative energy parasites within Clostridia revealed by genome analysis of a novel endosymbiotic clade.</title>
        <authorList>
            <person name="Takahashi K."/>
            <person name="Kuwahara H."/>
            <person name="Horikawa Y."/>
            <person name="Izawa K."/>
            <person name="Kato D."/>
            <person name="Inagaki T."/>
            <person name="Yuki M."/>
            <person name="Ohkuma M."/>
            <person name="Hongoh Y."/>
        </authorList>
    </citation>
    <scope>NUCLEOTIDE SEQUENCE</scope>
    <source>
        <strain evidence="5">RsTa-C01</strain>
    </source>
</reference>
<protein>
    <recommendedName>
        <fullName evidence="3">Ribosome-recycling factor</fullName>
        <shortName evidence="3">RRF</shortName>
    </recommendedName>
    <alternativeName>
        <fullName evidence="3">Ribosome-releasing factor</fullName>
    </alternativeName>
</protein>
<name>A0AA48HZ48_9FIRM</name>
<dbReference type="GO" id="GO:0005737">
    <property type="term" value="C:cytoplasm"/>
    <property type="evidence" value="ECO:0007669"/>
    <property type="project" value="UniProtKB-SubCell"/>
</dbReference>
<evidence type="ECO:0000259" key="4">
    <source>
        <dbReference type="Pfam" id="PF01765"/>
    </source>
</evidence>
<organism evidence="5">
    <name type="scientific">Candidatus Paraimprobicoccus trichonymphae</name>
    <dbReference type="NCBI Taxonomy" id="3033793"/>
    <lineage>
        <taxon>Bacteria</taxon>
        <taxon>Bacillati</taxon>
        <taxon>Bacillota</taxon>
        <taxon>Clostridia</taxon>
        <taxon>Candidatus Paraimprobicoccus</taxon>
    </lineage>
</organism>
<keyword evidence="2 3" id="KW-0648">Protein biosynthesis</keyword>
<evidence type="ECO:0000313" key="5">
    <source>
        <dbReference type="EMBL" id="BED92406.1"/>
    </source>
</evidence>